<organism evidence="1 2">
    <name type="scientific">Candidatus Nitrospira nitrificans</name>
    <dbReference type="NCBI Taxonomy" id="1742973"/>
    <lineage>
        <taxon>Bacteria</taxon>
        <taxon>Pseudomonadati</taxon>
        <taxon>Nitrospirota</taxon>
        <taxon>Nitrospiria</taxon>
        <taxon>Nitrospirales</taxon>
        <taxon>Nitrospiraceae</taxon>
        <taxon>Nitrospira</taxon>
    </lineage>
</organism>
<gene>
    <name evidence="1" type="ORF">COMA2_270023</name>
</gene>
<protein>
    <recommendedName>
        <fullName evidence="3">DUF3842 family protein</fullName>
    </recommendedName>
</protein>
<dbReference type="InterPro" id="IPR024208">
    <property type="entry name" value="DUF3842"/>
</dbReference>
<dbReference type="STRING" id="1742973.COMA2_270023"/>
<evidence type="ECO:0000313" key="2">
    <source>
        <dbReference type="Proteomes" id="UP000198736"/>
    </source>
</evidence>
<dbReference type="AlphaFoldDB" id="A0A0S4LGW3"/>
<keyword evidence="2" id="KW-1185">Reference proteome</keyword>
<reference evidence="2" key="1">
    <citation type="submission" date="2015-10" db="EMBL/GenBank/DDBJ databases">
        <authorList>
            <person name="Luecker S."/>
            <person name="Luecker S."/>
        </authorList>
    </citation>
    <scope>NUCLEOTIDE SEQUENCE [LARGE SCALE GENOMIC DNA]</scope>
</reference>
<name>A0A0S4LGW3_9BACT</name>
<dbReference type="OrthoDB" id="9797117at2"/>
<sequence length="141" mass="14749">MRVCVIDGRGGGLGSRLVSGLRGALNCDCQILALGTNLAAAEAMRDAGAEQVAWGIEAIAKVLPTVDVIVTSLNLVLPGALLGEVTPEIVGTILEAKAKKVLLPLNRARVEIVGTEGRTMDRLIDECLVRVRVVVQATCHA</sequence>
<dbReference type="Pfam" id="PF12953">
    <property type="entry name" value="DUF3842"/>
    <property type="match status" value="1"/>
</dbReference>
<proteinExistence type="predicted"/>
<dbReference type="RefSeq" id="WP_090898451.1">
    <property type="nucleotide sequence ID" value="NZ_CZPZ01000020.1"/>
</dbReference>
<evidence type="ECO:0008006" key="3">
    <source>
        <dbReference type="Google" id="ProtNLM"/>
    </source>
</evidence>
<evidence type="ECO:0000313" key="1">
    <source>
        <dbReference type="EMBL" id="CUS36817.1"/>
    </source>
</evidence>
<dbReference type="EMBL" id="CZPZ01000020">
    <property type="protein sequence ID" value="CUS36817.1"/>
    <property type="molecule type" value="Genomic_DNA"/>
</dbReference>
<dbReference type="Proteomes" id="UP000198736">
    <property type="component" value="Unassembled WGS sequence"/>
</dbReference>
<accession>A0A0S4LGW3</accession>